<evidence type="ECO:0000313" key="3">
    <source>
        <dbReference type="Proteomes" id="UP000000773"/>
    </source>
</evidence>
<reference evidence="2 3" key="1">
    <citation type="journal article" date="2006" name="Proc. Natl. Acad. Sci. U.S.A.">
        <title>Comparative genomics of the lactic acid bacteria.</title>
        <authorList>
            <person name="Makarova K."/>
            <person name="Slesarev A."/>
            <person name="Wolf Y."/>
            <person name="Sorokin A."/>
            <person name="Mirkin B."/>
            <person name="Koonin E."/>
            <person name="Pavlov A."/>
            <person name="Pavlova N."/>
            <person name="Karamychev V."/>
            <person name="Polouchine N."/>
            <person name="Shakhova V."/>
            <person name="Grigoriev I."/>
            <person name="Lou Y."/>
            <person name="Rohksar D."/>
            <person name="Lucas S."/>
            <person name="Huang K."/>
            <person name="Goodstein D.M."/>
            <person name="Hawkins T."/>
            <person name="Plengvidhya V."/>
            <person name="Welker D."/>
            <person name="Hughes J."/>
            <person name="Goh Y."/>
            <person name="Benson A."/>
            <person name="Baldwin K."/>
            <person name="Lee J.H."/>
            <person name="Diaz-Muniz I."/>
            <person name="Dosti B."/>
            <person name="Smeianov V."/>
            <person name="Wechter W."/>
            <person name="Barabote R."/>
            <person name="Lorca G."/>
            <person name="Altermann E."/>
            <person name="Barrangou R."/>
            <person name="Ganesan B."/>
            <person name="Xie Y."/>
            <person name="Rawsthorne H."/>
            <person name="Tamir D."/>
            <person name="Parker C."/>
            <person name="Breidt F."/>
            <person name="Broadbent J."/>
            <person name="Hutkins R."/>
            <person name="O'Sullivan D."/>
            <person name="Steele J."/>
            <person name="Unlu G."/>
            <person name="Saier M."/>
            <person name="Klaenhammer T."/>
            <person name="Richardson P."/>
            <person name="Kozyavkin S."/>
            <person name="Weimer B."/>
            <person name="Mills D."/>
        </authorList>
    </citation>
    <scope>NUCLEOTIDE SEQUENCE [LARGE SCALE GENOMIC DNA]</scope>
    <source>
        <strain evidence="3">ATCC 25745 / CCUG 21536 / LMG 10740 / 183-1w</strain>
    </source>
</reference>
<dbReference type="HOGENOM" id="CLU_065769_1_0_9"/>
<dbReference type="AlphaFoldDB" id="Q03GL5"/>
<protein>
    <submittedName>
        <fullName evidence="2">Lipopolysaccharide biosynthesis glycosyltransferase</fullName>
    </submittedName>
</protein>
<accession>Q03GL5</accession>
<sequence>MDIQVLVAAHKKFPMPADKDLYLPVLVGATKNYKNGIEYQRDDQGDNISYKNPNYNELTAIYWAWKNLDADVIGLVHYRRLFSMSRKRELDNILNRNDIKSLLDKAPIILPKKRNYYIETNYSHYVHAHHKEPLDETRKVIQKNYPKYLNTFDSVMKRRSAHMFNMFIMKNKEFKQYASWLFDILFEVEKNIDISDYSVQEARVFGYISELLLDVWIETNNKKYIETNWIQIGDRKIIEKAVNFLSRKFLPDTNRKKTHF</sequence>
<dbReference type="Proteomes" id="UP000000773">
    <property type="component" value="Chromosome"/>
</dbReference>
<proteinExistence type="predicted"/>
<dbReference type="KEGG" id="ppe:PEPE_0569"/>
<evidence type="ECO:0000313" key="2">
    <source>
        <dbReference type="EMBL" id="ABJ67657.1"/>
    </source>
</evidence>
<dbReference type="EMBL" id="CP000422">
    <property type="protein sequence ID" value="ABJ67657.1"/>
    <property type="molecule type" value="Genomic_DNA"/>
</dbReference>
<feature type="domain" description="DUF4422" evidence="1">
    <location>
        <begin position="5"/>
        <end position="220"/>
    </location>
</feature>
<dbReference type="Pfam" id="PF14393">
    <property type="entry name" value="DUF4422"/>
    <property type="match status" value="1"/>
</dbReference>
<organism evidence="2 3">
    <name type="scientific">Pediococcus pentosaceus (strain ATCC 25745 / CCUG 21536 / LMG 10740 / 183-1w)</name>
    <dbReference type="NCBI Taxonomy" id="278197"/>
    <lineage>
        <taxon>Bacteria</taxon>
        <taxon>Bacillati</taxon>
        <taxon>Bacillota</taxon>
        <taxon>Bacilli</taxon>
        <taxon>Lactobacillales</taxon>
        <taxon>Lactobacillaceae</taxon>
        <taxon>Pediococcus</taxon>
    </lineage>
</organism>
<evidence type="ECO:0000259" key="1">
    <source>
        <dbReference type="Pfam" id="PF14393"/>
    </source>
</evidence>
<gene>
    <name evidence="2" type="ordered locus">PEPE_0569</name>
</gene>
<dbReference type="RefSeq" id="WP_011673155.1">
    <property type="nucleotide sequence ID" value="NC_008525.1"/>
</dbReference>
<dbReference type="InterPro" id="IPR025536">
    <property type="entry name" value="DUF4422"/>
</dbReference>
<dbReference type="STRING" id="278197.PEPE_0569"/>
<dbReference type="OrthoDB" id="9798746at2"/>
<dbReference type="GeneID" id="33061923"/>
<name>Q03GL5_PEDPA</name>
<dbReference type="eggNOG" id="COG1442">
    <property type="taxonomic scope" value="Bacteria"/>
</dbReference>